<dbReference type="CDD" id="cd01639">
    <property type="entry name" value="IMPase"/>
    <property type="match status" value="1"/>
</dbReference>
<evidence type="ECO:0000256" key="3">
    <source>
        <dbReference type="ARBA" id="ARBA00004970"/>
    </source>
</evidence>
<evidence type="ECO:0000256" key="7">
    <source>
        <dbReference type="ARBA" id="ARBA00049158"/>
    </source>
</evidence>
<keyword evidence="5 10" id="KW-0378">Hydrolase</keyword>
<protein>
    <recommendedName>
        <fullName evidence="10">Inositol-1-monophosphatase</fullName>
        <ecNumber evidence="10">3.1.3.25</ecNumber>
    </recommendedName>
</protein>
<dbReference type="PANTHER" id="PTHR20854">
    <property type="entry name" value="INOSITOL MONOPHOSPHATASE"/>
    <property type="match status" value="1"/>
</dbReference>
<comment type="catalytic activity">
    <reaction evidence="7">
        <text>L-histidinol phosphate + H2O = L-histidinol + phosphate</text>
        <dbReference type="Rhea" id="RHEA:14465"/>
        <dbReference type="ChEBI" id="CHEBI:15377"/>
        <dbReference type="ChEBI" id="CHEBI:43474"/>
        <dbReference type="ChEBI" id="CHEBI:57699"/>
        <dbReference type="ChEBI" id="CHEBI:57980"/>
        <dbReference type="EC" id="3.1.3.15"/>
    </reaction>
</comment>
<dbReference type="InterPro" id="IPR033942">
    <property type="entry name" value="IMPase"/>
</dbReference>
<proteinExistence type="inferred from homology"/>
<evidence type="ECO:0000256" key="5">
    <source>
        <dbReference type="ARBA" id="ARBA00022801"/>
    </source>
</evidence>
<evidence type="ECO:0000256" key="2">
    <source>
        <dbReference type="ARBA" id="ARBA00001946"/>
    </source>
</evidence>
<dbReference type="InterPro" id="IPR000760">
    <property type="entry name" value="Inositol_monophosphatase-like"/>
</dbReference>
<gene>
    <name evidence="11" type="ORF">A1s21148_02655</name>
</gene>
<dbReference type="GO" id="GO:0007165">
    <property type="term" value="P:signal transduction"/>
    <property type="evidence" value="ECO:0007669"/>
    <property type="project" value="TreeGrafter"/>
</dbReference>
<dbReference type="EMBL" id="CP016769">
    <property type="protein sequence ID" value="ASY10446.1"/>
    <property type="molecule type" value="Genomic_DNA"/>
</dbReference>
<dbReference type="Proteomes" id="UP000217144">
    <property type="component" value="Chromosome"/>
</dbReference>
<dbReference type="GO" id="GO:0008934">
    <property type="term" value="F:inositol monophosphate 1-phosphatase activity"/>
    <property type="evidence" value="ECO:0007669"/>
    <property type="project" value="InterPro"/>
</dbReference>
<feature type="binding site" evidence="9">
    <location>
        <position position="217"/>
    </location>
    <ligand>
        <name>Mg(2+)</name>
        <dbReference type="ChEBI" id="CHEBI:18420"/>
        <label>1</label>
        <note>catalytic</note>
    </ligand>
</feature>
<reference evidence="11 12" key="1">
    <citation type="submission" date="2016-07" db="EMBL/GenBank/DDBJ databases">
        <title>High microdiversification within the ubiquitous acI lineage of Actinobacteria.</title>
        <authorList>
            <person name="Neuenschwander S.M."/>
            <person name="Salcher M."/>
            <person name="Ghai R."/>
            <person name="Pernthaler J."/>
        </authorList>
    </citation>
    <scope>NUCLEOTIDE SEQUENCE [LARGE SCALE GENOMIC DNA]</scope>
    <source>
        <strain evidence="11">MMS-21-148</strain>
    </source>
</reference>
<evidence type="ECO:0000256" key="4">
    <source>
        <dbReference type="ARBA" id="ARBA00022723"/>
    </source>
</evidence>
<dbReference type="EC" id="3.1.3.25" evidence="10"/>
<comment type="function">
    <text evidence="8">Catalyzes the dephosphorylation of histidinol-phosphate to histidinol, the direct precursor of histidine.</text>
</comment>
<sequence length="265" mass="28748">MSLSQVDIDQRFEFGKELILRAGDLAMTYWKSLETLEVKSKGLQDFVSEADYNTEVLIKSAIKERFPDDAFFGEETGPTGIEGAEGIWVVDPIDGTQPFLMGMTSWCVSIAFVSQSQIEIGLVYSPAGNEFFIAQKGKGATLNGKRIQVRDAQTLNDGIVSVGYSNRTSPAQLIHMMKGLLENGGMYHRNGSGALGICYVASGALIGYIEYHINSWDCLAALLLVSEAGGRVNDFIADNGLHLGGKIIAASPKVFAQLDSFFPTK</sequence>
<dbReference type="Pfam" id="PF00459">
    <property type="entry name" value="Inositol_P"/>
    <property type="match status" value="1"/>
</dbReference>
<evidence type="ECO:0000256" key="8">
    <source>
        <dbReference type="ARBA" id="ARBA00053547"/>
    </source>
</evidence>
<dbReference type="GO" id="GO:0004401">
    <property type="term" value="F:histidinol-phosphatase activity"/>
    <property type="evidence" value="ECO:0007669"/>
    <property type="project" value="UniProtKB-EC"/>
</dbReference>
<organism evidence="11 12">
    <name type="scientific">Candidatus Planktophila lacus</name>
    <dbReference type="NCBI Taxonomy" id="1884913"/>
    <lineage>
        <taxon>Bacteria</taxon>
        <taxon>Bacillati</taxon>
        <taxon>Actinomycetota</taxon>
        <taxon>Actinomycetes</taxon>
        <taxon>Candidatus Nanopelagicales</taxon>
        <taxon>Candidatus Nanopelagicaceae</taxon>
        <taxon>Candidatus Planktophila</taxon>
    </lineage>
</organism>
<accession>A0AAD0E4F4</accession>
<dbReference type="InterPro" id="IPR022337">
    <property type="entry name" value="Inositol_monophosphatase_SuhB"/>
</dbReference>
<feature type="binding site" evidence="9">
    <location>
        <position position="74"/>
    </location>
    <ligand>
        <name>Mg(2+)</name>
        <dbReference type="ChEBI" id="CHEBI:18420"/>
        <label>1</label>
        <note>catalytic</note>
    </ligand>
</feature>
<dbReference type="PRINTS" id="PR00377">
    <property type="entry name" value="IMPHPHTASES"/>
</dbReference>
<evidence type="ECO:0000313" key="11">
    <source>
        <dbReference type="EMBL" id="ASY10446.1"/>
    </source>
</evidence>
<comment type="cofactor">
    <cofactor evidence="2 9 10">
        <name>Mg(2+)</name>
        <dbReference type="ChEBI" id="CHEBI:18420"/>
    </cofactor>
</comment>
<feature type="binding site" evidence="9">
    <location>
        <position position="94"/>
    </location>
    <ligand>
        <name>Mg(2+)</name>
        <dbReference type="ChEBI" id="CHEBI:18420"/>
        <label>1</label>
        <note>catalytic</note>
    </ligand>
</feature>
<dbReference type="PANTHER" id="PTHR20854:SF4">
    <property type="entry name" value="INOSITOL-1-MONOPHOSPHATASE-RELATED"/>
    <property type="match status" value="1"/>
</dbReference>
<evidence type="ECO:0000313" key="12">
    <source>
        <dbReference type="Proteomes" id="UP000217144"/>
    </source>
</evidence>
<dbReference type="KEGG" id="plan:A1s21148_02655"/>
<evidence type="ECO:0000256" key="1">
    <source>
        <dbReference type="ARBA" id="ARBA00001033"/>
    </source>
</evidence>
<comment type="catalytic activity">
    <reaction evidence="1 10">
        <text>a myo-inositol phosphate + H2O = myo-inositol + phosphate</text>
        <dbReference type="Rhea" id="RHEA:24056"/>
        <dbReference type="ChEBI" id="CHEBI:15377"/>
        <dbReference type="ChEBI" id="CHEBI:17268"/>
        <dbReference type="ChEBI" id="CHEBI:43474"/>
        <dbReference type="ChEBI" id="CHEBI:84139"/>
        <dbReference type="EC" id="3.1.3.25"/>
    </reaction>
</comment>
<feature type="binding site" evidence="9">
    <location>
        <position position="91"/>
    </location>
    <ligand>
        <name>Mg(2+)</name>
        <dbReference type="ChEBI" id="CHEBI:18420"/>
        <label>1</label>
        <note>catalytic</note>
    </ligand>
</feature>
<keyword evidence="12" id="KW-1185">Reference proteome</keyword>
<dbReference type="PRINTS" id="PR01959">
    <property type="entry name" value="SBIMPHPHTASE"/>
</dbReference>
<dbReference type="Gene3D" id="3.40.190.80">
    <property type="match status" value="1"/>
</dbReference>
<keyword evidence="6 9" id="KW-0460">Magnesium</keyword>
<feature type="binding site" evidence="9">
    <location>
        <position position="93"/>
    </location>
    <ligand>
        <name>Mg(2+)</name>
        <dbReference type="ChEBI" id="CHEBI:18420"/>
        <label>2</label>
    </ligand>
</feature>
<dbReference type="RefSeq" id="WP_095670934.1">
    <property type="nucleotide sequence ID" value="NZ_CP016769.1"/>
</dbReference>
<dbReference type="GO" id="GO:0046872">
    <property type="term" value="F:metal ion binding"/>
    <property type="evidence" value="ECO:0007669"/>
    <property type="project" value="UniProtKB-KW"/>
</dbReference>
<dbReference type="GO" id="GO:0006020">
    <property type="term" value="P:inositol metabolic process"/>
    <property type="evidence" value="ECO:0007669"/>
    <property type="project" value="TreeGrafter"/>
</dbReference>
<dbReference type="FunFam" id="3.30.540.10:FF:000003">
    <property type="entry name" value="Inositol-1-monophosphatase"/>
    <property type="match status" value="1"/>
</dbReference>
<dbReference type="Gene3D" id="3.30.540.10">
    <property type="entry name" value="Fructose-1,6-Bisphosphatase, subunit A, domain 1"/>
    <property type="match status" value="1"/>
</dbReference>
<dbReference type="SUPFAM" id="SSF56655">
    <property type="entry name" value="Carbohydrate phosphatase"/>
    <property type="match status" value="1"/>
</dbReference>
<name>A0AAD0E4F4_9ACTN</name>
<dbReference type="AlphaFoldDB" id="A0AAD0E4F4"/>
<evidence type="ECO:0000256" key="6">
    <source>
        <dbReference type="ARBA" id="ARBA00022842"/>
    </source>
</evidence>
<keyword evidence="4 9" id="KW-0479">Metal-binding</keyword>
<evidence type="ECO:0000256" key="9">
    <source>
        <dbReference type="PIRSR" id="PIRSR600760-2"/>
    </source>
</evidence>
<evidence type="ECO:0000256" key="10">
    <source>
        <dbReference type="RuleBase" id="RU364068"/>
    </source>
</evidence>
<comment type="pathway">
    <text evidence="3">Amino-acid biosynthesis; L-histidine biosynthesis; L-histidine from 5-phospho-alpha-D-ribose 1-diphosphate: step 8/9.</text>
</comment>
<comment type="similarity">
    <text evidence="10">Belongs to the inositol monophosphatase superfamily.</text>
</comment>